<accession>A0ACB9SGJ0</accession>
<organism evidence="1 2">
    <name type="scientific">Melastoma candidum</name>
    <dbReference type="NCBI Taxonomy" id="119954"/>
    <lineage>
        <taxon>Eukaryota</taxon>
        <taxon>Viridiplantae</taxon>
        <taxon>Streptophyta</taxon>
        <taxon>Embryophyta</taxon>
        <taxon>Tracheophyta</taxon>
        <taxon>Spermatophyta</taxon>
        <taxon>Magnoliopsida</taxon>
        <taxon>eudicotyledons</taxon>
        <taxon>Gunneridae</taxon>
        <taxon>Pentapetalae</taxon>
        <taxon>rosids</taxon>
        <taxon>malvids</taxon>
        <taxon>Myrtales</taxon>
        <taxon>Melastomataceae</taxon>
        <taxon>Melastomatoideae</taxon>
        <taxon>Melastomateae</taxon>
        <taxon>Melastoma</taxon>
    </lineage>
</organism>
<keyword evidence="2" id="KW-1185">Reference proteome</keyword>
<evidence type="ECO:0000313" key="1">
    <source>
        <dbReference type="EMBL" id="KAI4389783.1"/>
    </source>
</evidence>
<evidence type="ECO:0000313" key="2">
    <source>
        <dbReference type="Proteomes" id="UP001057402"/>
    </source>
</evidence>
<gene>
    <name evidence="1" type="ORF">MLD38_001968</name>
</gene>
<proteinExistence type="predicted"/>
<comment type="caution">
    <text evidence="1">The sequence shown here is derived from an EMBL/GenBank/DDBJ whole genome shotgun (WGS) entry which is preliminary data.</text>
</comment>
<reference evidence="2" key="1">
    <citation type="journal article" date="2023" name="Front. Plant Sci.">
        <title>Chromosomal-level genome assembly of Melastoma candidum provides insights into trichome evolution.</title>
        <authorList>
            <person name="Zhong Y."/>
            <person name="Wu W."/>
            <person name="Sun C."/>
            <person name="Zou P."/>
            <person name="Liu Y."/>
            <person name="Dai S."/>
            <person name="Zhou R."/>
        </authorList>
    </citation>
    <scope>NUCLEOTIDE SEQUENCE [LARGE SCALE GENOMIC DNA]</scope>
</reference>
<name>A0ACB9SGJ0_9MYRT</name>
<sequence>MHGDNVIGKVLPESGTTSTDPNMASSQSFGGEWVHRGTKAARIGDAGGGSFQLFGQIIHAKHPVENVSAVATVKEGNGMKRTSGPECTNPHLGLSSPACFNGVKTGIAHGQTLNHVLL</sequence>
<dbReference type="EMBL" id="CM042880">
    <property type="protein sequence ID" value="KAI4389783.1"/>
    <property type="molecule type" value="Genomic_DNA"/>
</dbReference>
<dbReference type="Proteomes" id="UP001057402">
    <property type="component" value="Chromosome 1"/>
</dbReference>
<protein>
    <submittedName>
        <fullName evidence="1">Uncharacterized protein</fullName>
    </submittedName>
</protein>